<evidence type="ECO:0000256" key="1">
    <source>
        <dbReference type="ARBA" id="ARBA00022598"/>
    </source>
</evidence>
<evidence type="ECO:0000256" key="4">
    <source>
        <dbReference type="ARBA" id="ARBA00048819"/>
    </source>
</evidence>
<dbReference type="InterPro" id="IPR014746">
    <property type="entry name" value="Gln_synth/guanido_kin_cat_dom"/>
</dbReference>
<accession>A0A839RZL3</accession>
<dbReference type="EMBL" id="JACHWU010000002">
    <property type="protein sequence ID" value="MBB3050906.1"/>
    <property type="molecule type" value="Genomic_DNA"/>
</dbReference>
<keyword evidence="3 5" id="KW-0067">ATP-binding</keyword>
<evidence type="ECO:0000313" key="7">
    <source>
        <dbReference type="EMBL" id="MBB3050906.1"/>
    </source>
</evidence>
<dbReference type="NCBIfam" id="TIGR02050">
    <property type="entry name" value="gshA_cyan_rel"/>
    <property type="match status" value="1"/>
</dbReference>
<reference evidence="7 8" key="1">
    <citation type="submission" date="2020-08" db="EMBL/GenBank/DDBJ databases">
        <title>Genomic Encyclopedia of Type Strains, Phase III (KMG-III): the genomes of soil and plant-associated and newly described type strains.</title>
        <authorList>
            <person name="Whitman W."/>
        </authorList>
    </citation>
    <scope>NUCLEOTIDE SEQUENCE [LARGE SCALE GENOMIC DNA]</scope>
    <source>
        <strain evidence="7 8">CECT 8577</strain>
    </source>
</reference>
<evidence type="ECO:0000256" key="5">
    <source>
        <dbReference type="HAMAP-Rule" id="MF_01609"/>
    </source>
</evidence>
<dbReference type="GO" id="GO:0042398">
    <property type="term" value="P:modified amino acid biosynthetic process"/>
    <property type="evidence" value="ECO:0007669"/>
    <property type="project" value="InterPro"/>
</dbReference>
<name>A0A839RZL3_9PSEU</name>
<comment type="caution">
    <text evidence="7">The sequence shown here is derived from an EMBL/GenBank/DDBJ whole genome shotgun (WGS) entry which is preliminary data.</text>
</comment>
<dbReference type="PANTHER" id="PTHR36510">
    <property type="entry name" value="GLUTAMATE--CYSTEINE LIGASE 2-RELATED"/>
    <property type="match status" value="1"/>
</dbReference>
<feature type="region of interest" description="Disordered" evidence="6">
    <location>
        <begin position="33"/>
        <end position="52"/>
    </location>
</feature>
<comment type="similarity">
    <text evidence="5">Belongs to the glutamate--cysteine ligase type 2 family. YbdK subfamily.</text>
</comment>
<dbReference type="AlphaFoldDB" id="A0A839RZL3"/>
<dbReference type="HAMAP" id="MF_01609">
    <property type="entry name" value="Glu_cys_ligase_2"/>
    <property type="match status" value="1"/>
</dbReference>
<dbReference type="NCBIfam" id="NF010041">
    <property type="entry name" value="PRK13517.1-1"/>
    <property type="match status" value="1"/>
</dbReference>
<gene>
    <name evidence="7" type="ORF">FHS23_001929</name>
</gene>
<dbReference type="InterPro" id="IPR050141">
    <property type="entry name" value="GCL_type2/YbdK_subfam"/>
</dbReference>
<dbReference type="Proteomes" id="UP000550714">
    <property type="component" value="Unassembled WGS sequence"/>
</dbReference>
<protein>
    <recommendedName>
        <fullName evidence="5">Putative glutamate--cysteine ligase 2</fullName>
        <ecNumber evidence="5">6.3.2.2</ecNumber>
    </recommendedName>
    <alternativeName>
        <fullName evidence="5">Gamma-glutamylcysteine synthetase 2</fullName>
        <shortName evidence="5">GCS 2</shortName>
        <shortName evidence="5">Gamma-GCS 2</shortName>
    </alternativeName>
</protein>
<organism evidence="7 8">
    <name type="scientific">Prauserella isguenensis</name>
    <dbReference type="NCBI Taxonomy" id="1470180"/>
    <lineage>
        <taxon>Bacteria</taxon>
        <taxon>Bacillati</taxon>
        <taxon>Actinomycetota</taxon>
        <taxon>Actinomycetes</taxon>
        <taxon>Pseudonocardiales</taxon>
        <taxon>Pseudonocardiaceae</taxon>
        <taxon>Prauserella</taxon>
    </lineage>
</organism>
<dbReference type="PANTHER" id="PTHR36510:SF1">
    <property type="entry name" value="GLUTAMATE--CYSTEINE LIGASE 2-RELATED"/>
    <property type="match status" value="1"/>
</dbReference>
<comment type="function">
    <text evidence="5">ATP-dependent carboxylate-amine ligase which exhibits weak glutamate--cysteine ligase activity.</text>
</comment>
<dbReference type="GO" id="GO:0005524">
    <property type="term" value="F:ATP binding"/>
    <property type="evidence" value="ECO:0007669"/>
    <property type="project" value="UniProtKB-KW"/>
</dbReference>
<evidence type="ECO:0000256" key="6">
    <source>
        <dbReference type="SAM" id="MobiDB-lite"/>
    </source>
</evidence>
<keyword evidence="2 5" id="KW-0547">Nucleotide-binding</keyword>
<evidence type="ECO:0000256" key="2">
    <source>
        <dbReference type="ARBA" id="ARBA00022741"/>
    </source>
</evidence>
<evidence type="ECO:0000256" key="3">
    <source>
        <dbReference type="ARBA" id="ARBA00022840"/>
    </source>
</evidence>
<sequence>MSAARTVGVEEEFLLVDPETWHTVAAADDVLTHLPESPSNADGPGLTDDQVRDPAWHGELRASQVEAATGVCTTAAALHRQLITGRRGLAEAARSEGLALVASGTPAVPSPAVPLGADPQYTELDGLYRGLIGDYEGCGCHVHVGVPDREAAVVAVNGLRPWLPTLLALSANSPYERGHDTGYASWRTIQHSRFPTAGIPPRFADVAEHDALVDRLVTAGALGAQYTTFWLARPSPVLPTVEVRVADTATTPDEALLQALLCRALVDTALAGPADEDAAPVAEPLDDVLPAAVWSAARYGLGGRGVDPWTGHARPAAELVDELLDHVRPALERSGDADLVDSLARHVVADGSGAQRQRRAAAHGIRHAVRTVAEETIRDLPE</sequence>
<dbReference type="InterPro" id="IPR006336">
    <property type="entry name" value="GCS2"/>
</dbReference>
<dbReference type="InterPro" id="IPR011793">
    <property type="entry name" value="YbdK"/>
</dbReference>
<dbReference type="Gene3D" id="3.30.590.20">
    <property type="match status" value="1"/>
</dbReference>
<dbReference type="SUPFAM" id="SSF55931">
    <property type="entry name" value="Glutamine synthetase/guanido kinase"/>
    <property type="match status" value="1"/>
</dbReference>
<evidence type="ECO:0000313" key="8">
    <source>
        <dbReference type="Proteomes" id="UP000550714"/>
    </source>
</evidence>
<dbReference type="EC" id="6.3.2.2" evidence="5"/>
<keyword evidence="1 5" id="KW-0436">Ligase</keyword>
<dbReference type="Pfam" id="PF04107">
    <property type="entry name" value="GCS2"/>
    <property type="match status" value="1"/>
</dbReference>
<proteinExistence type="inferred from homology"/>
<keyword evidence="8" id="KW-1185">Reference proteome</keyword>
<dbReference type="GO" id="GO:0004357">
    <property type="term" value="F:glutamate-cysteine ligase activity"/>
    <property type="evidence" value="ECO:0007669"/>
    <property type="project" value="UniProtKB-EC"/>
</dbReference>
<comment type="catalytic activity">
    <reaction evidence="4 5">
        <text>L-cysteine + L-glutamate + ATP = gamma-L-glutamyl-L-cysteine + ADP + phosphate + H(+)</text>
        <dbReference type="Rhea" id="RHEA:13285"/>
        <dbReference type="ChEBI" id="CHEBI:15378"/>
        <dbReference type="ChEBI" id="CHEBI:29985"/>
        <dbReference type="ChEBI" id="CHEBI:30616"/>
        <dbReference type="ChEBI" id="CHEBI:35235"/>
        <dbReference type="ChEBI" id="CHEBI:43474"/>
        <dbReference type="ChEBI" id="CHEBI:58173"/>
        <dbReference type="ChEBI" id="CHEBI:456216"/>
        <dbReference type="EC" id="6.3.2.2"/>
    </reaction>
</comment>
<dbReference type="RefSeq" id="WP_183651866.1">
    <property type="nucleotide sequence ID" value="NZ_JACHWU010000002.1"/>
</dbReference>